<feature type="compositionally biased region" description="Basic and acidic residues" evidence="1">
    <location>
        <begin position="1"/>
        <end position="22"/>
    </location>
</feature>
<keyword evidence="3" id="KW-1185">Reference proteome</keyword>
<sequence length="145" mass="16408">MEEEEIKASNSHEHRSSAGESKKRARINANNSSDDEDNERNEGKPSEIGSEFTFSVSQMRTKFKKLLRKCKGATMTIKTAIGIKRFQEKQGYGKWFQALYALVKTRDSCQPEQAHEPSATTPPPQEDSHENSSSADSQVYTYLCR</sequence>
<dbReference type="Proteomes" id="UP000225706">
    <property type="component" value="Unassembled WGS sequence"/>
</dbReference>
<evidence type="ECO:0000313" key="2">
    <source>
        <dbReference type="EMBL" id="PFX13700.1"/>
    </source>
</evidence>
<protein>
    <submittedName>
        <fullName evidence="2">Uncharacterized protein</fullName>
    </submittedName>
</protein>
<evidence type="ECO:0000256" key="1">
    <source>
        <dbReference type="SAM" id="MobiDB-lite"/>
    </source>
</evidence>
<proteinExistence type="predicted"/>
<dbReference type="EMBL" id="LSMT01000913">
    <property type="protein sequence ID" value="PFX13700.1"/>
    <property type="molecule type" value="Genomic_DNA"/>
</dbReference>
<evidence type="ECO:0000313" key="3">
    <source>
        <dbReference type="Proteomes" id="UP000225706"/>
    </source>
</evidence>
<name>A0A2B4RB19_STYPI</name>
<feature type="region of interest" description="Disordered" evidence="1">
    <location>
        <begin position="107"/>
        <end position="145"/>
    </location>
</feature>
<accession>A0A2B4RB19</accession>
<feature type="region of interest" description="Disordered" evidence="1">
    <location>
        <begin position="1"/>
        <end position="54"/>
    </location>
</feature>
<dbReference type="AlphaFoldDB" id="A0A2B4RB19"/>
<gene>
    <name evidence="2" type="ORF">AWC38_SpisGene22193</name>
</gene>
<comment type="caution">
    <text evidence="2">The sequence shown here is derived from an EMBL/GenBank/DDBJ whole genome shotgun (WGS) entry which is preliminary data.</text>
</comment>
<organism evidence="2 3">
    <name type="scientific">Stylophora pistillata</name>
    <name type="common">Smooth cauliflower coral</name>
    <dbReference type="NCBI Taxonomy" id="50429"/>
    <lineage>
        <taxon>Eukaryota</taxon>
        <taxon>Metazoa</taxon>
        <taxon>Cnidaria</taxon>
        <taxon>Anthozoa</taxon>
        <taxon>Hexacorallia</taxon>
        <taxon>Scleractinia</taxon>
        <taxon>Astrocoeniina</taxon>
        <taxon>Pocilloporidae</taxon>
        <taxon>Stylophora</taxon>
    </lineage>
</organism>
<feature type="compositionally biased region" description="Polar residues" evidence="1">
    <location>
        <begin position="131"/>
        <end position="145"/>
    </location>
</feature>
<reference evidence="3" key="1">
    <citation type="journal article" date="2017" name="bioRxiv">
        <title>Comparative analysis of the genomes of Stylophora pistillata and Acropora digitifera provides evidence for extensive differences between species of corals.</title>
        <authorList>
            <person name="Voolstra C.R."/>
            <person name="Li Y."/>
            <person name="Liew Y.J."/>
            <person name="Baumgarten S."/>
            <person name="Zoccola D."/>
            <person name="Flot J.-F."/>
            <person name="Tambutte S."/>
            <person name="Allemand D."/>
            <person name="Aranda M."/>
        </authorList>
    </citation>
    <scope>NUCLEOTIDE SEQUENCE [LARGE SCALE GENOMIC DNA]</scope>
</reference>
<dbReference type="OrthoDB" id="5971892at2759"/>